<evidence type="ECO:0000313" key="1">
    <source>
        <dbReference type="EMBL" id="BBO23027.1"/>
    </source>
</evidence>
<proteinExistence type="predicted"/>
<dbReference type="AlphaFoldDB" id="A0A809S376"/>
<dbReference type="EMBL" id="AP021858">
    <property type="protein sequence ID" value="BBO23027.1"/>
    <property type="molecule type" value="Genomic_DNA"/>
</dbReference>
<dbReference type="Proteomes" id="UP000662873">
    <property type="component" value="Chromosome"/>
</dbReference>
<gene>
    <name evidence="1" type="ORF">NPRO_06220</name>
</gene>
<organism evidence="1 2">
    <name type="scientific">Candidatus Nitrosymbiomonas proteolyticus</name>
    <dbReference type="NCBI Taxonomy" id="2608984"/>
    <lineage>
        <taxon>Bacteria</taxon>
        <taxon>Bacillati</taxon>
        <taxon>Armatimonadota</taxon>
        <taxon>Armatimonadota incertae sedis</taxon>
        <taxon>Candidatus Nitrosymbiomonas</taxon>
    </lineage>
</organism>
<dbReference type="KEGG" id="npy:NPRO_06220"/>
<reference evidence="1" key="1">
    <citation type="journal article" name="DNA Res.">
        <title>The physiological potential of anammox bacteria as revealed by their core genome structure.</title>
        <authorList>
            <person name="Okubo T."/>
            <person name="Toyoda A."/>
            <person name="Fukuhara K."/>
            <person name="Uchiyama I."/>
            <person name="Harigaya Y."/>
            <person name="Kuroiwa M."/>
            <person name="Suzuki T."/>
            <person name="Murakami Y."/>
            <person name="Suwa Y."/>
            <person name="Takami H."/>
        </authorList>
    </citation>
    <scope>NUCLEOTIDE SEQUENCE</scope>
    <source>
        <strain evidence="1">317325-2</strain>
    </source>
</reference>
<sequence>MTRHPALEPFSRDHNDGLILARKALKLAEAEPRQRIAARGELDEAWERDLQSHFDSEELLLAEIATPEERARLHSEHRELEAHFGAVREGDSSAERFKALGQALAGHIRWEERELFVAIEARGTEEQFARLAQATEEHERSRWEHDPRRRRLVERRLRR</sequence>
<protein>
    <recommendedName>
        <fullName evidence="3">Hemerythrin-like domain-containing protein</fullName>
    </recommendedName>
</protein>
<accession>A0A809S376</accession>
<evidence type="ECO:0008006" key="3">
    <source>
        <dbReference type="Google" id="ProtNLM"/>
    </source>
</evidence>
<name>A0A809S376_9BACT</name>
<evidence type="ECO:0000313" key="2">
    <source>
        <dbReference type="Proteomes" id="UP000662873"/>
    </source>
</evidence>